<proteinExistence type="predicted"/>
<dbReference type="RefSeq" id="WP_022430202.1">
    <property type="nucleotide sequence ID" value="NZ_FR899237.1"/>
</dbReference>
<evidence type="ECO:0000313" key="1">
    <source>
        <dbReference type="EMBL" id="CDE31247.1"/>
    </source>
</evidence>
<evidence type="ECO:0000313" key="2">
    <source>
        <dbReference type="Proteomes" id="UP000018072"/>
    </source>
</evidence>
<comment type="caution">
    <text evidence="1">The sequence shown here is derived from an EMBL/GenBank/DDBJ whole genome shotgun (WGS) entry which is preliminary data.</text>
</comment>
<protein>
    <submittedName>
        <fullName evidence="1">Uncharacterized protein</fullName>
    </submittedName>
</protein>
<gene>
    <name evidence="1" type="ORF">BN741_00978</name>
</gene>
<accession>R7GZ99</accession>
<reference evidence="1" key="1">
    <citation type="submission" date="2012-11" db="EMBL/GenBank/DDBJ databases">
        <title>Dependencies among metagenomic species, viruses, plasmids and units of genetic variation.</title>
        <authorList>
            <person name="Nielsen H.B."/>
            <person name="Almeida M."/>
            <person name="Juncker A.S."/>
            <person name="Rasmussen S."/>
            <person name="Li J."/>
            <person name="Sunagawa S."/>
            <person name="Plichta D."/>
            <person name="Gautier L."/>
            <person name="Le Chatelier E."/>
            <person name="Peletier E."/>
            <person name="Bonde I."/>
            <person name="Nielsen T."/>
            <person name="Manichanh C."/>
            <person name="Arumugam M."/>
            <person name="Batto J."/>
            <person name="Santos M.B.Q.D."/>
            <person name="Blom N."/>
            <person name="Borruel N."/>
            <person name="Burgdorf K.S."/>
            <person name="Boumezbeur F."/>
            <person name="Casellas F."/>
            <person name="Dore J."/>
            <person name="Guarner F."/>
            <person name="Hansen T."/>
            <person name="Hildebrand F."/>
            <person name="Kaas R.S."/>
            <person name="Kennedy S."/>
            <person name="Kristiansen K."/>
            <person name="Kultima J.R."/>
            <person name="Leonard P."/>
            <person name="Levenez F."/>
            <person name="Lund O."/>
            <person name="Moumen B."/>
            <person name="Le Paslier D."/>
            <person name="Pons N."/>
            <person name="Pedersen O."/>
            <person name="Prifti E."/>
            <person name="Qin J."/>
            <person name="Raes J."/>
            <person name="Tap J."/>
            <person name="Tims S."/>
            <person name="Ussery D.W."/>
            <person name="Yamada T."/>
            <person name="MetaHit consortium"/>
            <person name="Renault P."/>
            <person name="Sicheritz-Ponten T."/>
            <person name="Bork P."/>
            <person name="Wang J."/>
            <person name="Brunak S."/>
            <person name="Ehrlich S.D."/>
        </authorList>
    </citation>
    <scope>NUCLEOTIDE SEQUENCE [LARGE SCALE GENOMIC DNA]</scope>
</reference>
<name>R7GZ99_9BACT</name>
<dbReference type="AlphaFoldDB" id="R7GZ99"/>
<dbReference type="EMBL" id="CBIT010000081">
    <property type="protein sequence ID" value="CDE31247.1"/>
    <property type="molecule type" value="Genomic_DNA"/>
</dbReference>
<organism evidence="1 2">
    <name type="scientific">Leyella stercorea CAG:629</name>
    <dbReference type="NCBI Taxonomy" id="1263103"/>
    <lineage>
        <taxon>Bacteria</taxon>
        <taxon>Pseudomonadati</taxon>
        <taxon>Bacteroidota</taxon>
        <taxon>Bacteroidia</taxon>
        <taxon>Bacteroidales</taxon>
        <taxon>Prevotellaceae</taxon>
        <taxon>Leyella</taxon>
    </lineage>
</organism>
<dbReference type="Proteomes" id="UP000018072">
    <property type="component" value="Unassembled WGS sequence"/>
</dbReference>
<sequence>METKKLTREEALRRFQASLEKKKAFVAELEKSMRDEYRKETGKEAKYFSVL</sequence>